<dbReference type="InterPro" id="IPR012147">
    <property type="entry name" value="P_Ac_Bu_trans"/>
</dbReference>
<comment type="catalytic activity">
    <reaction evidence="1">
        <text>acetyl-CoA + phosphate = acetyl phosphate + CoA</text>
        <dbReference type="Rhea" id="RHEA:19521"/>
        <dbReference type="ChEBI" id="CHEBI:22191"/>
        <dbReference type="ChEBI" id="CHEBI:43474"/>
        <dbReference type="ChEBI" id="CHEBI:57287"/>
        <dbReference type="ChEBI" id="CHEBI:57288"/>
        <dbReference type="EC" id="2.3.1.8"/>
    </reaction>
</comment>
<evidence type="ECO:0000256" key="3">
    <source>
        <dbReference type="ARBA" id="ARBA00005656"/>
    </source>
</evidence>
<dbReference type="SUPFAM" id="SSF53659">
    <property type="entry name" value="Isocitrate/Isopropylmalate dehydrogenase-like"/>
    <property type="match status" value="1"/>
</dbReference>
<dbReference type="NCBIfam" id="NF007233">
    <property type="entry name" value="PRK09653.1"/>
    <property type="match status" value="1"/>
</dbReference>
<dbReference type="AlphaFoldDB" id="A0A451DE81"/>
<dbReference type="NCBIfam" id="NF004167">
    <property type="entry name" value="PRK05632.1"/>
    <property type="match status" value="1"/>
</dbReference>
<evidence type="ECO:0000256" key="6">
    <source>
        <dbReference type="ARBA" id="ARBA00022679"/>
    </source>
</evidence>
<dbReference type="RefSeq" id="WP_154048819.1">
    <property type="nucleotide sequence ID" value="NZ_LR217722.1"/>
</dbReference>
<reference evidence="10 11" key="1">
    <citation type="submission" date="2019-02" db="EMBL/GenBank/DDBJ databases">
        <authorList>
            <person name="Manzano-Marin A."/>
            <person name="Manzano-Marin A."/>
        </authorList>
    </citation>
    <scope>NUCLEOTIDE SEQUENCE [LARGE SCALE GENOMIC DNA]</scope>
    <source>
        <strain evidence="10 11">BuCisplendens</strain>
    </source>
</reference>
<dbReference type="NCBIfam" id="TIGR00651">
    <property type="entry name" value="pta"/>
    <property type="match status" value="1"/>
</dbReference>
<evidence type="ECO:0000313" key="10">
    <source>
        <dbReference type="EMBL" id="VFP84885.1"/>
    </source>
</evidence>
<keyword evidence="6 10" id="KW-0808">Transferase</keyword>
<keyword evidence="7 10" id="KW-0012">Acyltransferase</keyword>
<dbReference type="Gene3D" id="3.40.50.10750">
    <property type="entry name" value="Isocitrate/Isopropylmalate dehydrogenase-like"/>
    <property type="match status" value="1"/>
</dbReference>
<proteinExistence type="inferred from homology"/>
<evidence type="ECO:0000256" key="2">
    <source>
        <dbReference type="ARBA" id="ARBA00004989"/>
    </source>
</evidence>
<protein>
    <recommendedName>
        <fullName evidence="5">Phosphate acetyltransferase</fullName>
        <ecNumber evidence="4">2.3.1.8</ecNumber>
    </recommendedName>
    <alternativeName>
        <fullName evidence="8">Phosphotransacetylase</fullName>
    </alternativeName>
</protein>
<dbReference type="Gene3D" id="3.40.50.10950">
    <property type="match status" value="1"/>
</dbReference>
<sequence length="333" mass="36784">MKNYIEKFKLFLQKKASSKVKKIVFPEGNDIKIIEAASMCSQLNISKCILLGNYDYINDCAIKSNFFLNKNITIIDPDKIRKDYVQNLFLLRKNKDICNIEQASNLLCNNIILSLMMLHNNDVDGVVAGITHSTADIVRPTFQLIQNNHKNSFVSSVFLMLFPNKVLVYGDCAINKYPDENILAKIAIQSANTAQSIGIFPKIAMLSYSTDTSGSGKSVDRIRQAISIVKNIQPDLLIDGPMQYDTAVSSEIAQKKFPSSSVAGQATVLIFPDLNSGNITYKAVQQSSGIISIGPILQGLRKPVNDLSRGATVQDIIYTTAMTVIQSFDIVKT</sequence>
<evidence type="ECO:0000256" key="5">
    <source>
        <dbReference type="ARBA" id="ARBA00021528"/>
    </source>
</evidence>
<evidence type="ECO:0000256" key="4">
    <source>
        <dbReference type="ARBA" id="ARBA00012707"/>
    </source>
</evidence>
<dbReference type="Proteomes" id="UP000294413">
    <property type="component" value="Chromosome 1"/>
</dbReference>
<feature type="domain" description="Phosphate acetyl/butaryl transferase" evidence="9">
    <location>
        <begin position="12"/>
        <end position="324"/>
    </location>
</feature>
<evidence type="ECO:0000259" key="9">
    <source>
        <dbReference type="Pfam" id="PF01515"/>
    </source>
</evidence>
<evidence type="ECO:0000256" key="8">
    <source>
        <dbReference type="ARBA" id="ARBA00031108"/>
    </source>
</evidence>
<dbReference type="InterPro" id="IPR042112">
    <property type="entry name" value="P_AcTrfase_dom2"/>
</dbReference>
<comment type="similarity">
    <text evidence="3">Belongs to the phosphate acetyltransferase and butyryltransferase family.</text>
</comment>
<accession>A0A451DE81</accession>
<dbReference type="GO" id="GO:0008959">
    <property type="term" value="F:phosphate acetyltransferase activity"/>
    <property type="evidence" value="ECO:0007669"/>
    <property type="project" value="UniProtKB-EC"/>
</dbReference>
<dbReference type="InterPro" id="IPR042113">
    <property type="entry name" value="P_AcTrfase_dom1"/>
</dbReference>
<dbReference type="PANTHER" id="PTHR43356">
    <property type="entry name" value="PHOSPHATE ACETYLTRANSFERASE"/>
    <property type="match status" value="1"/>
</dbReference>
<comment type="pathway">
    <text evidence="2">Metabolic intermediate biosynthesis; acetyl-CoA biosynthesis; acetyl-CoA from acetate: step 2/2.</text>
</comment>
<evidence type="ECO:0000256" key="1">
    <source>
        <dbReference type="ARBA" id="ARBA00000705"/>
    </source>
</evidence>
<dbReference type="OrthoDB" id="9808984at2"/>
<evidence type="ECO:0000313" key="11">
    <source>
        <dbReference type="Proteomes" id="UP000294413"/>
    </source>
</evidence>
<dbReference type="PANTHER" id="PTHR43356:SF3">
    <property type="entry name" value="PHOSPHATE ACETYLTRANSFERASE"/>
    <property type="match status" value="1"/>
</dbReference>
<dbReference type="EMBL" id="LR217722">
    <property type="protein sequence ID" value="VFP84885.1"/>
    <property type="molecule type" value="Genomic_DNA"/>
</dbReference>
<dbReference type="PIRSF" id="PIRSF000428">
    <property type="entry name" value="P_Ac_trans"/>
    <property type="match status" value="1"/>
</dbReference>
<dbReference type="InterPro" id="IPR050500">
    <property type="entry name" value="Phos_Acetyltrans/Butyryltrans"/>
</dbReference>
<organism evidence="10 11">
    <name type="scientific">Buchnera aphidicola</name>
    <name type="common">Cinara splendens</name>
    <dbReference type="NCBI Taxonomy" id="2518979"/>
    <lineage>
        <taxon>Bacteria</taxon>
        <taxon>Pseudomonadati</taxon>
        <taxon>Pseudomonadota</taxon>
        <taxon>Gammaproteobacteria</taxon>
        <taxon>Enterobacterales</taxon>
        <taxon>Erwiniaceae</taxon>
        <taxon>Buchnera</taxon>
    </lineage>
</organism>
<dbReference type="InterPro" id="IPR002505">
    <property type="entry name" value="PTA_PTB"/>
</dbReference>
<dbReference type="InterPro" id="IPR004614">
    <property type="entry name" value="P_AcTrfase"/>
</dbReference>
<dbReference type="Pfam" id="PF01515">
    <property type="entry name" value="PTA_PTB"/>
    <property type="match status" value="1"/>
</dbReference>
<evidence type="ECO:0000256" key="7">
    <source>
        <dbReference type="ARBA" id="ARBA00023315"/>
    </source>
</evidence>
<name>A0A451DE81_9GAMM</name>
<dbReference type="EC" id="2.3.1.8" evidence="4"/>
<gene>
    <name evidence="10" type="primary">pta</name>
    <name evidence="10" type="ORF">BUCISPPA3004_122</name>
</gene>